<feature type="coiled-coil region" evidence="9">
    <location>
        <begin position="86"/>
        <end position="120"/>
    </location>
</feature>
<evidence type="ECO:0000256" key="1">
    <source>
        <dbReference type="ARBA" id="ARBA00001947"/>
    </source>
</evidence>
<feature type="compositionally biased region" description="Pro residues" evidence="10">
    <location>
        <begin position="158"/>
        <end position="177"/>
    </location>
</feature>
<comment type="cofactor">
    <cofactor evidence="1">
        <name>Zn(2+)</name>
        <dbReference type="ChEBI" id="CHEBI:29105"/>
    </cofactor>
</comment>
<dbReference type="PROSITE" id="PS50249">
    <property type="entry name" value="MPN"/>
    <property type="match status" value="1"/>
</dbReference>
<feature type="region of interest" description="Disordered" evidence="10">
    <location>
        <begin position="154"/>
        <end position="211"/>
    </location>
</feature>
<dbReference type="GO" id="GO:0070536">
    <property type="term" value="P:protein K63-linked deubiquitination"/>
    <property type="evidence" value="ECO:0007669"/>
    <property type="project" value="InterPro"/>
</dbReference>
<gene>
    <name evidence="12" type="ORF">PPAR00522_LOCUS953</name>
</gene>
<dbReference type="GO" id="GO:0006508">
    <property type="term" value="P:proteolysis"/>
    <property type="evidence" value="ECO:0007669"/>
    <property type="project" value="UniProtKB-KW"/>
</dbReference>
<keyword evidence="9" id="KW-0175">Coiled coil</keyword>
<evidence type="ECO:0000256" key="8">
    <source>
        <dbReference type="ARBA" id="ARBA00023049"/>
    </source>
</evidence>
<evidence type="ECO:0000256" key="9">
    <source>
        <dbReference type="SAM" id="Coils"/>
    </source>
</evidence>
<dbReference type="GO" id="GO:0061578">
    <property type="term" value="F:K63-linked deubiquitinase activity"/>
    <property type="evidence" value="ECO:0007669"/>
    <property type="project" value="InterPro"/>
</dbReference>
<evidence type="ECO:0000313" key="12">
    <source>
        <dbReference type="EMBL" id="CAD8764569.1"/>
    </source>
</evidence>
<dbReference type="InterPro" id="IPR000555">
    <property type="entry name" value="JAMM/MPN+_dom"/>
</dbReference>
<evidence type="ECO:0000259" key="11">
    <source>
        <dbReference type="PROSITE" id="PS50249"/>
    </source>
</evidence>
<evidence type="ECO:0000256" key="10">
    <source>
        <dbReference type="SAM" id="MobiDB-lite"/>
    </source>
</evidence>
<organism evidence="12">
    <name type="scientific">Polytomella parva</name>
    <dbReference type="NCBI Taxonomy" id="51329"/>
    <lineage>
        <taxon>Eukaryota</taxon>
        <taxon>Viridiplantae</taxon>
        <taxon>Chlorophyta</taxon>
        <taxon>core chlorophytes</taxon>
        <taxon>Chlorophyceae</taxon>
        <taxon>CS clade</taxon>
        <taxon>Chlamydomonadales</taxon>
        <taxon>Chlamydomonadaceae</taxon>
        <taxon>Polytomella</taxon>
    </lineage>
</organism>
<dbReference type="PANTHER" id="PTHR12947">
    <property type="entry name" value="AMSH-LIKE PROTEASE"/>
    <property type="match status" value="1"/>
</dbReference>
<dbReference type="Pfam" id="PF01398">
    <property type="entry name" value="JAB"/>
    <property type="match status" value="1"/>
</dbReference>
<keyword evidence="8" id="KW-0482">Metalloprotease</keyword>
<keyword evidence="6" id="KW-0378">Hydrolase</keyword>
<feature type="compositionally biased region" description="Pro residues" evidence="10">
    <location>
        <begin position="365"/>
        <end position="384"/>
    </location>
</feature>
<dbReference type="GO" id="GO:0140492">
    <property type="term" value="F:metal-dependent deubiquitinase activity"/>
    <property type="evidence" value="ECO:0007669"/>
    <property type="project" value="InterPro"/>
</dbReference>
<feature type="compositionally biased region" description="Pro residues" evidence="10">
    <location>
        <begin position="415"/>
        <end position="436"/>
    </location>
</feature>
<protein>
    <recommendedName>
        <fullName evidence="11">MPN domain-containing protein</fullName>
    </recommendedName>
</protein>
<evidence type="ECO:0000256" key="7">
    <source>
        <dbReference type="ARBA" id="ARBA00022833"/>
    </source>
</evidence>
<feature type="compositionally biased region" description="Pro residues" evidence="10">
    <location>
        <begin position="323"/>
        <end position="332"/>
    </location>
</feature>
<keyword evidence="3" id="KW-0645">Protease</keyword>
<dbReference type="Gene3D" id="1.20.58.80">
    <property type="entry name" value="Phosphotransferase system, lactose/cellobiose-type IIA subunit"/>
    <property type="match status" value="1"/>
</dbReference>
<dbReference type="InterPro" id="IPR037518">
    <property type="entry name" value="MPN"/>
</dbReference>
<evidence type="ECO:0000256" key="2">
    <source>
        <dbReference type="ARBA" id="ARBA00010981"/>
    </source>
</evidence>
<accession>A0A7S0UP90</accession>
<sequence>MPSTTSKQGKSIVSALNEQVIARKVNNSVEFERYLHTARILEDQAKKYQQAKIKEQAYVQYMRFISLVLETIPSHQNFSKNNYKYAEFLEKITNRYMTLVEELKREINFAEIERKAAEKSASAAAKRVADNTKSGSGSLPVPILTDDNLRLLIDGPPSISPPLPPPPPPPPPSPYPPSSSSSSTPPPPQSTSSASSTAVNLRSASASSTSRYLQTRAYQSSNVAIASAVSQADVLSYASGDSTSPWLIDPKKNGSNNGSGSLLYPAVEANDPLLRPLELSAVGPTIPPDLLARASSSLRNPPGVAPGTQLPLLTGSTTQTHYLPPPPPPPAPYTTSYPLVSSNAPPSSIPPPPLLPSHSLSSPNLYPPPPLPRPSMGPTLPPQPIEVGWIDPKSVAPNGSCCDFLSPPSALAHPPSAPFPPPPPTPPPPPPPPPPSVMSNGPAELTTRLDNGRLREIHVSKGLLDEFLYLARVNTGRNIESCGILAGRLVVEADVFEISTLIIPKQKGTSDTVQALNEEEIFEAQFERGLYPLGWIHTHPTQTCFLSSIDVHTQCGYQTMLEEAIAIVMAPRDTRSQCGVFRLASPEGLKLVQQCMKTGFHPHPPLKSGQELYGPSSHVMINETSRPEVIDLRG</sequence>
<proteinExistence type="inferred from homology"/>
<evidence type="ECO:0000256" key="6">
    <source>
        <dbReference type="ARBA" id="ARBA00022801"/>
    </source>
</evidence>
<evidence type="ECO:0000256" key="4">
    <source>
        <dbReference type="ARBA" id="ARBA00022723"/>
    </source>
</evidence>
<dbReference type="Pfam" id="PF08969">
    <property type="entry name" value="USP8_dimer"/>
    <property type="match status" value="1"/>
</dbReference>
<dbReference type="Gene3D" id="3.40.140.10">
    <property type="entry name" value="Cytidine Deaminase, domain 2"/>
    <property type="match status" value="1"/>
</dbReference>
<feature type="compositionally biased region" description="Polar residues" evidence="10">
    <location>
        <begin position="198"/>
        <end position="211"/>
    </location>
</feature>
<name>A0A7S0UP90_9CHLO</name>
<dbReference type="CDD" id="cd08066">
    <property type="entry name" value="MPN_AMSH_like"/>
    <property type="match status" value="1"/>
</dbReference>
<feature type="domain" description="MPN" evidence="11">
    <location>
        <begin position="457"/>
        <end position="589"/>
    </location>
</feature>
<feature type="region of interest" description="Disordered" evidence="10">
    <location>
        <begin position="293"/>
        <end position="391"/>
    </location>
</feature>
<dbReference type="InterPro" id="IPR044098">
    <property type="entry name" value="STAMBP/STALP-like_MPN"/>
</dbReference>
<keyword evidence="7" id="KW-0862">Zinc</keyword>
<dbReference type="SUPFAM" id="SSF102712">
    <property type="entry name" value="JAB1/MPN domain"/>
    <property type="match status" value="1"/>
</dbReference>
<dbReference type="AlphaFoldDB" id="A0A7S0UP90"/>
<keyword evidence="5" id="KW-0833">Ubl conjugation pathway</keyword>
<feature type="region of interest" description="Disordered" evidence="10">
    <location>
        <begin position="412"/>
        <end position="443"/>
    </location>
</feature>
<dbReference type="GO" id="GO:0046872">
    <property type="term" value="F:metal ion binding"/>
    <property type="evidence" value="ECO:0007669"/>
    <property type="project" value="UniProtKB-KW"/>
</dbReference>
<dbReference type="SUPFAM" id="SSF140856">
    <property type="entry name" value="USP8 N-terminal domain-like"/>
    <property type="match status" value="1"/>
</dbReference>
<keyword evidence="4" id="KW-0479">Metal-binding</keyword>
<dbReference type="GO" id="GO:0016020">
    <property type="term" value="C:membrane"/>
    <property type="evidence" value="ECO:0007669"/>
    <property type="project" value="TreeGrafter"/>
</dbReference>
<evidence type="ECO:0000256" key="5">
    <source>
        <dbReference type="ARBA" id="ARBA00022786"/>
    </source>
</evidence>
<dbReference type="SMART" id="SM00232">
    <property type="entry name" value="JAB_MPN"/>
    <property type="match status" value="1"/>
</dbReference>
<dbReference type="EMBL" id="HBFM01001687">
    <property type="protein sequence ID" value="CAD8764569.1"/>
    <property type="molecule type" value="Transcribed_RNA"/>
</dbReference>
<dbReference type="GO" id="GO:0005768">
    <property type="term" value="C:endosome"/>
    <property type="evidence" value="ECO:0007669"/>
    <property type="project" value="TreeGrafter"/>
</dbReference>
<evidence type="ECO:0000256" key="3">
    <source>
        <dbReference type="ARBA" id="ARBA00022670"/>
    </source>
</evidence>
<dbReference type="InterPro" id="IPR015063">
    <property type="entry name" value="USP8_dimer"/>
</dbReference>
<comment type="similarity">
    <text evidence="2">Belongs to the peptidase M67C family.</text>
</comment>
<dbReference type="PANTHER" id="PTHR12947:SF13">
    <property type="entry name" value="FI19924P1"/>
    <property type="match status" value="1"/>
</dbReference>
<reference evidence="12" key="1">
    <citation type="submission" date="2021-01" db="EMBL/GenBank/DDBJ databases">
        <authorList>
            <person name="Corre E."/>
            <person name="Pelletier E."/>
            <person name="Niang G."/>
            <person name="Scheremetjew M."/>
            <person name="Finn R."/>
            <person name="Kale V."/>
            <person name="Holt S."/>
            <person name="Cochrane G."/>
            <person name="Meng A."/>
            <person name="Brown T."/>
            <person name="Cohen L."/>
        </authorList>
    </citation>
    <scope>NUCLEOTIDE SEQUENCE</scope>
    <source>
        <strain evidence="12">SAG 63-3</strain>
    </source>
</reference>